<dbReference type="RefSeq" id="WP_237606814.1">
    <property type="nucleotide sequence ID" value="NZ_JAIRBB010000001.1"/>
</dbReference>
<dbReference type="InterPro" id="IPR033911">
    <property type="entry name" value="MetRS_core"/>
</dbReference>
<keyword evidence="19" id="KW-1185">Reference proteome</keyword>
<comment type="function">
    <text evidence="1 16">Is required not only for elongation of protein synthesis but also for the initiation of all mRNA translation through initiator tRNA(fMet) aminoacylation.</text>
</comment>
<dbReference type="GO" id="GO:0006431">
    <property type="term" value="P:methionyl-tRNA aminoacylation"/>
    <property type="evidence" value="ECO:0007669"/>
    <property type="project" value="UniProtKB-UniRule"/>
</dbReference>
<dbReference type="NCBIfam" id="TIGR00399">
    <property type="entry name" value="metG_C_term"/>
    <property type="match status" value="1"/>
</dbReference>
<dbReference type="FunFam" id="2.20.28.20:FF:000001">
    <property type="entry name" value="Methionine--tRNA ligase"/>
    <property type="match status" value="1"/>
</dbReference>
<dbReference type="InterPro" id="IPR015413">
    <property type="entry name" value="Methionyl/Leucyl_tRNA_Synth"/>
</dbReference>
<dbReference type="Pfam" id="PF01588">
    <property type="entry name" value="tRNA_bind"/>
    <property type="match status" value="1"/>
</dbReference>
<comment type="subcellular location">
    <subcellularLocation>
        <location evidence="2 16">Cytoplasm</location>
    </subcellularLocation>
</comment>
<feature type="binding site" evidence="16">
    <location>
        <position position="150"/>
    </location>
    <ligand>
        <name>Zn(2+)</name>
        <dbReference type="ChEBI" id="CHEBI:29105"/>
    </ligand>
</feature>
<evidence type="ECO:0000256" key="3">
    <source>
        <dbReference type="ARBA" id="ARBA00008258"/>
    </source>
</evidence>
<organism evidence="18 19">
    <name type="scientific">Aequorivita xiaoshiensis</name>
    <dbReference type="NCBI Taxonomy" id="2874476"/>
    <lineage>
        <taxon>Bacteria</taxon>
        <taxon>Pseudomonadati</taxon>
        <taxon>Bacteroidota</taxon>
        <taxon>Flavobacteriia</taxon>
        <taxon>Flavobacteriales</taxon>
        <taxon>Flavobacteriaceae</taxon>
        <taxon>Aequorivita</taxon>
    </lineage>
</organism>
<feature type="binding site" evidence="16">
    <location>
        <position position="160"/>
    </location>
    <ligand>
        <name>Zn(2+)</name>
        <dbReference type="ChEBI" id="CHEBI:29105"/>
    </ligand>
</feature>
<evidence type="ECO:0000256" key="12">
    <source>
        <dbReference type="ARBA" id="ARBA00022884"/>
    </source>
</evidence>
<dbReference type="InterPro" id="IPR001412">
    <property type="entry name" value="aa-tRNA-synth_I_CS"/>
</dbReference>
<keyword evidence="8 16" id="KW-0479">Metal-binding</keyword>
<dbReference type="CDD" id="cd02800">
    <property type="entry name" value="tRNA_bind_EcMetRS_like"/>
    <property type="match status" value="1"/>
</dbReference>
<dbReference type="InterPro" id="IPR014729">
    <property type="entry name" value="Rossmann-like_a/b/a_fold"/>
</dbReference>
<comment type="catalytic activity">
    <reaction evidence="15 16">
        <text>tRNA(Met) + L-methionine + ATP = L-methionyl-tRNA(Met) + AMP + diphosphate</text>
        <dbReference type="Rhea" id="RHEA:13481"/>
        <dbReference type="Rhea" id="RHEA-COMP:9667"/>
        <dbReference type="Rhea" id="RHEA-COMP:9698"/>
        <dbReference type="ChEBI" id="CHEBI:30616"/>
        <dbReference type="ChEBI" id="CHEBI:33019"/>
        <dbReference type="ChEBI" id="CHEBI:57844"/>
        <dbReference type="ChEBI" id="CHEBI:78442"/>
        <dbReference type="ChEBI" id="CHEBI:78530"/>
        <dbReference type="ChEBI" id="CHEBI:456215"/>
        <dbReference type="EC" id="6.1.1.10"/>
    </reaction>
</comment>
<keyword evidence="10 16" id="KW-0862">Zinc</keyword>
<dbReference type="SUPFAM" id="SSF57770">
    <property type="entry name" value="Methionyl-tRNA synthetase (MetRS), Zn-domain"/>
    <property type="match status" value="1"/>
</dbReference>
<feature type="domain" description="TRNA-binding" evidence="17">
    <location>
        <begin position="605"/>
        <end position="707"/>
    </location>
</feature>
<evidence type="ECO:0000256" key="6">
    <source>
        <dbReference type="ARBA" id="ARBA00022555"/>
    </source>
</evidence>
<evidence type="ECO:0000313" key="19">
    <source>
        <dbReference type="Proteomes" id="UP001139462"/>
    </source>
</evidence>
<dbReference type="CDD" id="cd07957">
    <property type="entry name" value="Anticodon_Ia_Met"/>
    <property type="match status" value="1"/>
</dbReference>
<keyword evidence="7 16" id="KW-0436">Ligase</keyword>
<keyword evidence="5 16" id="KW-0963">Cytoplasm</keyword>
<dbReference type="InterPro" id="IPR029038">
    <property type="entry name" value="MetRS_Zn"/>
</dbReference>
<dbReference type="InterPro" id="IPR014758">
    <property type="entry name" value="Met-tRNA_synth"/>
</dbReference>
<accession>A0A9X1QY55</accession>
<dbReference type="Gene3D" id="2.20.28.20">
    <property type="entry name" value="Methionyl-tRNA synthetase, Zn-domain"/>
    <property type="match status" value="1"/>
</dbReference>
<evidence type="ECO:0000313" key="18">
    <source>
        <dbReference type="EMBL" id="MCG2430083.1"/>
    </source>
</evidence>
<protein>
    <recommendedName>
        <fullName evidence="16">Methionine--tRNA ligase</fullName>
        <ecNumber evidence="16">6.1.1.10</ecNumber>
    </recommendedName>
    <alternativeName>
        <fullName evidence="16">Methionyl-tRNA synthetase</fullName>
        <shortName evidence="16">MetRS</shortName>
    </alternativeName>
</protein>
<evidence type="ECO:0000256" key="10">
    <source>
        <dbReference type="ARBA" id="ARBA00022833"/>
    </source>
</evidence>
<evidence type="ECO:0000256" key="7">
    <source>
        <dbReference type="ARBA" id="ARBA00022598"/>
    </source>
</evidence>
<evidence type="ECO:0000256" key="16">
    <source>
        <dbReference type="HAMAP-Rule" id="MF_00098"/>
    </source>
</evidence>
<dbReference type="NCBIfam" id="NF001100">
    <property type="entry name" value="PRK00133.1"/>
    <property type="match status" value="1"/>
</dbReference>
<dbReference type="Gene3D" id="2.40.50.140">
    <property type="entry name" value="Nucleic acid-binding proteins"/>
    <property type="match status" value="1"/>
</dbReference>
<feature type="short sequence motif" description="'HIGH' region" evidence="16">
    <location>
        <begin position="15"/>
        <end position="25"/>
    </location>
</feature>
<evidence type="ECO:0000256" key="13">
    <source>
        <dbReference type="ARBA" id="ARBA00022917"/>
    </source>
</evidence>
<dbReference type="NCBIfam" id="TIGR00398">
    <property type="entry name" value="metG"/>
    <property type="match status" value="1"/>
</dbReference>
<reference evidence="18" key="1">
    <citation type="submission" date="2021-09" db="EMBL/GenBank/DDBJ databases">
        <title>Genome of Aequorivita sp. strain F64183.</title>
        <authorList>
            <person name="Wang Y."/>
        </authorList>
    </citation>
    <scope>NUCLEOTIDE SEQUENCE</scope>
    <source>
        <strain evidence="18">F64183</strain>
    </source>
</reference>
<dbReference type="AlphaFoldDB" id="A0A9X1QY55"/>
<dbReference type="InterPro" id="IPR041872">
    <property type="entry name" value="Anticodon_Met"/>
</dbReference>
<evidence type="ECO:0000256" key="15">
    <source>
        <dbReference type="ARBA" id="ARBA00047364"/>
    </source>
</evidence>
<keyword evidence="9 16" id="KW-0547">Nucleotide-binding</keyword>
<dbReference type="GO" id="GO:0000049">
    <property type="term" value="F:tRNA binding"/>
    <property type="evidence" value="ECO:0007669"/>
    <property type="project" value="UniProtKB-UniRule"/>
</dbReference>
<keyword evidence="14 16" id="KW-0030">Aminoacyl-tRNA synthetase</keyword>
<evidence type="ECO:0000256" key="2">
    <source>
        <dbReference type="ARBA" id="ARBA00004496"/>
    </source>
</evidence>
<evidence type="ECO:0000256" key="14">
    <source>
        <dbReference type="ARBA" id="ARBA00023146"/>
    </source>
</evidence>
<dbReference type="HAMAP" id="MF_00098">
    <property type="entry name" value="Met_tRNA_synth_type1"/>
    <property type="match status" value="1"/>
</dbReference>
<dbReference type="SUPFAM" id="SSF47323">
    <property type="entry name" value="Anticodon-binding domain of a subclass of class I aminoacyl-tRNA synthetases"/>
    <property type="match status" value="1"/>
</dbReference>
<evidence type="ECO:0000256" key="5">
    <source>
        <dbReference type="ARBA" id="ARBA00022490"/>
    </source>
</evidence>
<dbReference type="GO" id="GO:0005524">
    <property type="term" value="F:ATP binding"/>
    <property type="evidence" value="ECO:0007669"/>
    <property type="project" value="UniProtKB-UniRule"/>
</dbReference>
<sequence>MEKNPNRYTITAALPYTNGPVHIGHLAGVYVPADIYARYQRLQNKDVAFICGSDEHGVPITIKAKKEGITPQQVVDKYHGIIKNSFEEFGISFDNYSRTSAEIHHKTASDFFKKLYDDGKFTEEVTEQLYDEEANQFLADRYITGTCPKCGNEEAYGDQCEKCGSSLNATDLINPKSAISGNVPVLKETKHWFLPLNEYEDFLKQWILVDHKKDWKTNVYGQCKSWIDDGLRPRAVTRDLDWGIPVPVEGADGKVLYVWFDAPIGYISSTKEWAAREGKNWEDYWKNENTKMLHFIGKDNIVFHCIIFPSMLKAEGSYILPENVPANEFLNLEGNKISTSKNWAVWLHEYLEDFPNQQDVLRYTLTANAPETKDNDFTWADFQTRNNSELVAIFGNFINRVVVLTDKYYGGVVPEPSTFSEIDKQTLNELKAYPSVIASSLERYRFREAQAEMMNLARLGNKYLADEEPWKTFKTDEERTKTVMYVALQIASALAVLSEPFLPFTSDKLKNMLNVSLSPSPSLRTGSVDGSIKWNDVSSKSELIKPGHKINKAELLFSKIEDEQVRAQLDKLEKTKMDNSTTNQETSVEEVAAITPQKETIQFDDFVKLDMRVGTILEAEKMPKADKLLVLKVDTGIDLRTIVSGIAQSFNAEEIIGKKVTVLVNLAPRKLRGVESQGMILMTEDADGKLVFMNPDTSGVENGATIN</sequence>
<feature type="short sequence motif" description="'KMSKS' region" evidence="16">
    <location>
        <begin position="336"/>
        <end position="340"/>
    </location>
</feature>
<dbReference type="Gene3D" id="3.40.50.620">
    <property type="entry name" value="HUPs"/>
    <property type="match status" value="1"/>
</dbReference>
<dbReference type="InterPro" id="IPR012340">
    <property type="entry name" value="NA-bd_OB-fold"/>
</dbReference>
<keyword evidence="12 16" id="KW-0694">RNA-binding</keyword>
<keyword evidence="11 16" id="KW-0067">ATP-binding</keyword>
<dbReference type="GO" id="GO:0004825">
    <property type="term" value="F:methionine-tRNA ligase activity"/>
    <property type="evidence" value="ECO:0007669"/>
    <property type="project" value="UniProtKB-UniRule"/>
</dbReference>
<evidence type="ECO:0000256" key="1">
    <source>
        <dbReference type="ARBA" id="ARBA00003314"/>
    </source>
</evidence>
<feature type="binding site" evidence="16">
    <location>
        <position position="339"/>
    </location>
    <ligand>
        <name>ATP</name>
        <dbReference type="ChEBI" id="CHEBI:30616"/>
    </ligand>
</feature>
<dbReference type="FunFam" id="2.40.50.140:FF:000042">
    <property type="entry name" value="Methionine--tRNA ligase"/>
    <property type="match status" value="1"/>
</dbReference>
<dbReference type="PANTHER" id="PTHR45765">
    <property type="entry name" value="METHIONINE--TRNA LIGASE"/>
    <property type="match status" value="1"/>
</dbReference>
<evidence type="ECO:0000259" key="17">
    <source>
        <dbReference type="PROSITE" id="PS50886"/>
    </source>
</evidence>
<dbReference type="GO" id="GO:0005829">
    <property type="term" value="C:cytosol"/>
    <property type="evidence" value="ECO:0007669"/>
    <property type="project" value="TreeGrafter"/>
</dbReference>
<comment type="similarity">
    <text evidence="3 16">Belongs to the class-I aminoacyl-tRNA synthetase family. MetG type 1 subfamily.</text>
</comment>
<dbReference type="Gene3D" id="1.10.730.10">
    <property type="entry name" value="Isoleucyl-tRNA Synthetase, Domain 1"/>
    <property type="match status" value="1"/>
</dbReference>
<dbReference type="Pfam" id="PF09334">
    <property type="entry name" value="tRNA-synt_1g"/>
    <property type="match status" value="1"/>
</dbReference>
<dbReference type="InterPro" id="IPR023458">
    <property type="entry name" value="Met-tRNA_ligase_1"/>
</dbReference>
<dbReference type="GO" id="GO:0046872">
    <property type="term" value="F:metal ion binding"/>
    <property type="evidence" value="ECO:0007669"/>
    <property type="project" value="UniProtKB-KW"/>
</dbReference>
<dbReference type="CDD" id="cd00814">
    <property type="entry name" value="MetRS_core"/>
    <property type="match status" value="1"/>
</dbReference>
<dbReference type="EC" id="6.1.1.10" evidence="16"/>
<keyword evidence="6 16" id="KW-0820">tRNA-binding</keyword>
<dbReference type="InterPro" id="IPR004495">
    <property type="entry name" value="Met-tRNA-synth_bsu_C"/>
</dbReference>
<proteinExistence type="inferred from homology"/>
<dbReference type="Pfam" id="PF19303">
    <property type="entry name" value="Anticodon_3"/>
    <property type="match status" value="1"/>
</dbReference>
<comment type="cofactor">
    <cofactor evidence="16">
        <name>Zn(2+)</name>
        <dbReference type="ChEBI" id="CHEBI:29105"/>
    </cofactor>
    <text evidence="16">Binds 1 zinc ion per subunit.</text>
</comment>
<dbReference type="InterPro" id="IPR009080">
    <property type="entry name" value="tRNAsynth_Ia_anticodon-bd"/>
</dbReference>
<feature type="binding site" evidence="16">
    <location>
        <position position="163"/>
    </location>
    <ligand>
        <name>Zn(2+)</name>
        <dbReference type="ChEBI" id="CHEBI:29105"/>
    </ligand>
</feature>
<dbReference type="SUPFAM" id="SSF52374">
    <property type="entry name" value="Nucleotidylyl transferase"/>
    <property type="match status" value="1"/>
</dbReference>
<dbReference type="EMBL" id="JAIRBB010000001">
    <property type="protein sequence ID" value="MCG2430083.1"/>
    <property type="molecule type" value="Genomic_DNA"/>
</dbReference>
<dbReference type="SUPFAM" id="SSF50249">
    <property type="entry name" value="Nucleic acid-binding proteins"/>
    <property type="match status" value="1"/>
</dbReference>
<evidence type="ECO:0000256" key="11">
    <source>
        <dbReference type="ARBA" id="ARBA00022840"/>
    </source>
</evidence>
<comment type="subunit">
    <text evidence="4 16">Homodimer.</text>
</comment>
<dbReference type="PROSITE" id="PS00178">
    <property type="entry name" value="AA_TRNA_LIGASE_I"/>
    <property type="match status" value="1"/>
</dbReference>
<dbReference type="Proteomes" id="UP001139462">
    <property type="component" value="Unassembled WGS sequence"/>
</dbReference>
<name>A0A9X1QY55_9FLAO</name>
<evidence type="ECO:0000256" key="8">
    <source>
        <dbReference type="ARBA" id="ARBA00022723"/>
    </source>
</evidence>
<evidence type="ECO:0000256" key="9">
    <source>
        <dbReference type="ARBA" id="ARBA00022741"/>
    </source>
</evidence>
<dbReference type="PROSITE" id="PS50886">
    <property type="entry name" value="TRBD"/>
    <property type="match status" value="1"/>
</dbReference>
<feature type="binding site" evidence="16">
    <location>
        <position position="147"/>
    </location>
    <ligand>
        <name>Zn(2+)</name>
        <dbReference type="ChEBI" id="CHEBI:29105"/>
    </ligand>
</feature>
<gene>
    <name evidence="16 18" type="primary">metG</name>
    <name evidence="18" type="ORF">K8344_03040</name>
</gene>
<comment type="caution">
    <text evidence="18">The sequence shown here is derived from an EMBL/GenBank/DDBJ whole genome shotgun (WGS) entry which is preliminary data.</text>
</comment>
<evidence type="ECO:0000256" key="4">
    <source>
        <dbReference type="ARBA" id="ARBA00011738"/>
    </source>
</evidence>
<dbReference type="PRINTS" id="PR01041">
    <property type="entry name" value="TRNASYNTHMET"/>
</dbReference>
<dbReference type="PANTHER" id="PTHR45765:SF1">
    <property type="entry name" value="METHIONINE--TRNA LIGASE, CYTOPLASMIC"/>
    <property type="match status" value="1"/>
</dbReference>
<dbReference type="InterPro" id="IPR002547">
    <property type="entry name" value="tRNA-bd_dom"/>
</dbReference>
<keyword evidence="13 16" id="KW-0648">Protein biosynthesis</keyword>